<dbReference type="GO" id="GO:0005814">
    <property type="term" value="C:centriole"/>
    <property type="evidence" value="ECO:0007669"/>
    <property type="project" value="UniProtKB-SubCell"/>
</dbReference>
<dbReference type="GO" id="GO:0001931">
    <property type="term" value="C:uropod"/>
    <property type="evidence" value="ECO:0007669"/>
    <property type="project" value="UniProtKB-SubCell"/>
</dbReference>
<dbReference type="InterPro" id="IPR001401">
    <property type="entry name" value="Dynamin_GTPase"/>
</dbReference>
<dbReference type="SMART" id="SM00302">
    <property type="entry name" value="GED"/>
    <property type="match status" value="1"/>
</dbReference>
<dbReference type="FunFam" id="1.20.120.1240:FF:000019">
    <property type="entry name" value="Dynamin 2"/>
    <property type="match status" value="1"/>
</dbReference>
<comment type="subcellular location">
    <subcellularLocation>
        <location evidence="6">Cell projection</location>
        <location evidence="6">Phagocytic cup</location>
    </subcellularLocation>
    <subcellularLocation>
        <location evidence="4">Cell projection</location>
        <location evidence="4">Podosome</location>
    </subcellularLocation>
    <subcellularLocation>
        <location evidence="32">Cell projection</location>
        <location evidence="32">Uropodium</location>
    </subcellularLocation>
    <subcellularLocation>
        <location evidence="1">Cytoplasm</location>
        <location evidence="1">Cytoskeleton</location>
        <location evidence="1">Microtubule organizing center</location>
        <location evidence="1">Centrosome</location>
        <location evidence="1">Centriole</location>
    </subcellularLocation>
    <subcellularLocation>
        <location evidence="2">Cytoplasmic vesicle</location>
        <location evidence="2">Clathrin-coated vesicle</location>
    </subcellularLocation>
    <subcellularLocation>
        <location evidence="30">Cytoplasmic vesicle</location>
        <location evidence="30">Phagosome membrane</location>
        <topology evidence="30">Peripheral membrane protein</topology>
    </subcellularLocation>
    <subcellularLocation>
        <location evidence="7">Membrane</location>
        <location evidence="7">Clathrin-coated pit</location>
    </subcellularLocation>
    <subcellularLocation>
        <location evidence="5">Midbody</location>
    </subcellularLocation>
    <subcellularLocation>
        <location evidence="29">Postsynaptic density</location>
    </subcellularLocation>
    <subcellularLocation>
        <location evidence="3">Recycling endosome</location>
    </subcellularLocation>
    <subcellularLocation>
        <location evidence="28">Synapse</location>
        <location evidence="28">Synaptosome</location>
    </subcellularLocation>
</comment>
<keyword evidence="12" id="KW-0771">Synaptosome</keyword>
<dbReference type="SUPFAM" id="SSF50729">
    <property type="entry name" value="PH domain-like"/>
    <property type="match status" value="1"/>
</dbReference>
<evidence type="ECO:0000256" key="26">
    <source>
        <dbReference type="ARBA" id="ARBA00023273"/>
    </source>
</evidence>
<evidence type="ECO:0000256" key="19">
    <source>
        <dbReference type="ARBA" id="ARBA00022990"/>
    </source>
</evidence>
<feature type="domain" description="PH" evidence="36">
    <location>
        <begin position="514"/>
        <end position="619"/>
    </location>
</feature>
<keyword evidence="44" id="KW-1267">Proteomics identification</keyword>
<keyword evidence="11" id="KW-0254">Endocytosis</keyword>
<evidence type="ECO:0000256" key="21">
    <source>
        <dbReference type="ARBA" id="ARBA00023134"/>
    </source>
</evidence>
<evidence type="ECO:0000256" key="15">
    <source>
        <dbReference type="ARBA" id="ARBA00022753"/>
    </source>
</evidence>
<feature type="compositionally biased region" description="Pro residues" evidence="35">
    <location>
        <begin position="816"/>
        <end position="841"/>
    </location>
</feature>
<keyword evidence="19" id="KW-0007">Acetylation</keyword>
<reference evidence="40" key="3">
    <citation type="submission" date="2015-11" db="UniProtKB">
        <authorList>
            <consortium name="Ensembl"/>
        </authorList>
    </citation>
    <scope>IDENTIFICATION</scope>
    <source>
        <strain evidence="40">Tuebingen</strain>
    </source>
</reference>
<dbReference type="GO" id="GO:0005874">
    <property type="term" value="C:microtubule"/>
    <property type="evidence" value="ECO:0007669"/>
    <property type="project" value="UniProtKB-KW"/>
</dbReference>
<reference evidence="42" key="4">
    <citation type="submission" date="2025-04" db="UniProtKB">
        <authorList>
            <consortium name="RefSeq"/>
        </authorList>
    </citation>
    <scope>IDENTIFICATION</scope>
    <source>
        <strain evidence="42">Tuebingen</strain>
    </source>
</reference>
<dbReference type="GO" id="GO:0030670">
    <property type="term" value="C:phagocytic vesicle membrane"/>
    <property type="evidence" value="ECO:0007669"/>
    <property type="project" value="UniProtKB-SubCell"/>
</dbReference>
<dbReference type="FunFam" id="3.40.50.300:FF:000045">
    <property type="entry name" value="dynamin-1 isoform X2"/>
    <property type="match status" value="1"/>
</dbReference>
<keyword evidence="25" id="KW-0206">Cytoskeleton</keyword>
<dbReference type="GO" id="GO:0043005">
    <property type="term" value="C:neuron projection"/>
    <property type="evidence" value="ECO:0007669"/>
    <property type="project" value="UniProtKB-KW"/>
</dbReference>
<dbReference type="FunFam" id="1.20.120.1240:FF:000014">
    <property type="entry name" value="Dynamin 2b"/>
    <property type="match status" value="1"/>
</dbReference>
<evidence type="ECO:0000259" key="36">
    <source>
        <dbReference type="PROSITE" id="PS50003"/>
    </source>
</evidence>
<dbReference type="OrthoDB" id="5061070at2759"/>
<dbReference type="CDD" id="cd08771">
    <property type="entry name" value="DLP_1"/>
    <property type="match status" value="1"/>
</dbReference>
<keyword evidence="9" id="KW-0963">Cytoplasm</keyword>
<evidence type="ECO:0000256" key="29">
    <source>
        <dbReference type="ARBA" id="ARBA00034105"/>
    </source>
</evidence>
<keyword evidence="16" id="KW-0378">Hydrolase</keyword>
<dbReference type="GeneTree" id="ENSGT00940000155764"/>
<dbReference type="PROSITE" id="PS50003">
    <property type="entry name" value="PH_DOMAIN"/>
    <property type="match status" value="1"/>
</dbReference>
<comment type="similarity">
    <text evidence="34">Belongs to the TRAFAC class dynamin-like GTPase superfamily. Dynamin/Fzo/YdjA family.</text>
</comment>
<keyword evidence="23" id="KW-0505">Motor protein</keyword>
<keyword evidence="10" id="KW-0597">Phosphoprotein</keyword>
<evidence type="ECO:0000256" key="4">
    <source>
        <dbReference type="ARBA" id="ARBA00004188"/>
    </source>
</evidence>
<evidence type="ECO:0000256" key="8">
    <source>
        <dbReference type="ARBA" id="ARBA00011980"/>
    </source>
</evidence>
<evidence type="ECO:0000313" key="43">
    <source>
        <dbReference type="ZFIN" id="ZDB-GENE-050913-84"/>
    </source>
</evidence>
<keyword evidence="13" id="KW-0493">Microtubule</keyword>
<evidence type="ECO:0000256" key="1">
    <source>
        <dbReference type="ARBA" id="ARBA00004114"/>
    </source>
</evidence>
<dbReference type="PROSITE" id="PS00410">
    <property type="entry name" value="G_DYNAMIN_1"/>
    <property type="match status" value="1"/>
</dbReference>
<evidence type="ECO:0000256" key="7">
    <source>
        <dbReference type="ARBA" id="ARBA00004600"/>
    </source>
</evidence>
<feature type="domain" description="Dynamin-type G" evidence="38">
    <location>
        <begin position="28"/>
        <end position="294"/>
    </location>
</feature>
<keyword evidence="14 34" id="KW-0547">Nucleotide-binding</keyword>
<feature type="domain" description="GED" evidence="37">
    <location>
        <begin position="647"/>
        <end position="738"/>
    </location>
</feature>
<dbReference type="InterPro" id="IPR045063">
    <property type="entry name" value="Dynamin_N"/>
</dbReference>
<accession>T1SXK0</accession>
<dbReference type="FunFam" id="2.30.29.30:FF:000010">
    <property type="entry name" value="dynamin-1 isoform X2"/>
    <property type="match status" value="1"/>
</dbReference>
<evidence type="ECO:0000259" key="38">
    <source>
        <dbReference type="PROSITE" id="PS51718"/>
    </source>
</evidence>
<keyword evidence="41" id="KW-1185">Reference proteome</keyword>
<dbReference type="Pfam" id="PF00169">
    <property type="entry name" value="PH"/>
    <property type="match status" value="1"/>
</dbReference>
<evidence type="ECO:0000256" key="28">
    <source>
        <dbReference type="ARBA" id="ARBA00034102"/>
    </source>
</evidence>
<feature type="region of interest" description="Disordered" evidence="35">
    <location>
        <begin position="735"/>
        <end position="856"/>
    </location>
</feature>
<evidence type="ECO:0000256" key="30">
    <source>
        <dbReference type="ARBA" id="ARBA00046301"/>
    </source>
</evidence>
<dbReference type="Ensembl" id="ENSDART00000165940.2">
    <property type="protein sequence ID" value="ENSDARP00000135475.1"/>
    <property type="gene ID" value="ENSDARG00000069937.7"/>
</dbReference>
<dbReference type="GO" id="GO:0014069">
    <property type="term" value="C:postsynaptic density"/>
    <property type="evidence" value="ECO:0007669"/>
    <property type="project" value="UniProtKB-SubCell"/>
</dbReference>
<keyword evidence="27" id="KW-0968">Cytoplasmic vesicle</keyword>
<evidence type="ECO:0000256" key="35">
    <source>
        <dbReference type="SAM" id="MobiDB-lite"/>
    </source>
</evidence>
<dbReference type="Bgee" id="ENSDARG00000069937">
    <property type="expression patterns" value="Expressed in mature ovarian follicle and 29 other cell types or tissues"/>
</dbReference>
<dbReference type="ExpressionAtlas" id="T1SXK0">
    <property type="expression patterns" value="baseline"/>
</dbReference>
<dbReference type="GO" id="GO:0005905">
    <property type="term" value="C:clathrin-coated pit"/>
    <property type="evidence" value="ECO:0007669"/>
    <property type="project" value="UniProtKB-SubCell"/>
</dbReference>
<name>T1SXK0_DANRE</name>
<dbReference type="Pfam" id="PF00350">
    <property type="entry name" value="Dynamin_N"/>
    <property type="match status" value="1"/>
</dbReference>
<keyword evidence="26" id="KW-0966">Cell projection</keyword>
<gene>
    <name evidence="39 40 42 43" type="primary">dnm2a</name>
    <name evidence="42" type="synonym">dnm2</name>
    <name evidence="42" type="synonym">zgc:114072</name>
</gene>
<dbReference type="AGR" id="ZFIN:ZDB-GENE-050913-84"/>
<dbReference type="PROSITE" id="PS51388">
    <property type="entry name" value="GED"/>
    <property type="match status" value="1"/>
</dbReference>
<evidence type="ECO:0000256" key="25">
    <source>
        <dbReference type="ARBA" id="ARBA00023212"/>
    </source>
</evidence>
<keyword evidence="15" id="KW-0967">Endosome</keyword>
<dbReference type="GO" id="GO:0006909">
    <property type="term" value="P:phagocytosis"/>
    <property type="evidence" value="ECO:0007669"/>
    <property type="project" value="UniProtKB-KW"/>
</dbReference>
<evidence type="ECO:0000313" key="41">
    <source>
        <dbReference type="Proteomes" id="UP000000437"/>
    </source>
</evidence>
<reference evidence="39" key="2">
    <citation type="submission" date="2013-04" db="EMBL/GenBank/DDBJ databases">
        <authorList>
            <person name="Bragato C."/>
            <person name="Pavesi G."/>
            <person name="Cotelli F."/>
        </authorList>
    </citation>
    <scope>NUCLEOTIDE SEQUENCE</scope>
</reference>
<dbReference type="GO" id="GO:0002102">
    <property type="term" value="C:podosome"/>
    <property type="evidence" value="ECO:0007669"/>
    <property type="project" value="UniProtKB-SubCell"/>
</dbReference>
<dbReference type="PROSITE" id="PS51718">
    <property type="entry name" value="G_DYNAMIN_2"/>
    <property type="match status" value="1"/>
</dbReference>
<feature type="compositionally biased region" description="Pro residues" evidence="35">
    <location>
        <begin position="779"/>
        <end position="800"/>
    </location>
</feature>
<dbReference type="InterPro" id="IPR011993">
    <property type="entry name" value="PH-like_dom_sf"/>
</dbReference>
<dbReference type="SMART" id="SM00053">
    <property type="entry name" value="DYNc"/>
    <property type="match status" value="1"/>
</dbReference>
<dbReference type="Gene3D" id="3.40.50.300">
    <property type="entry name" value="P-loop containing nucleotide triphosphate hydrolases"/>
    <property type="match status" value="1"/>
</dbReference>
<dbReference type="GO" id="GO:0001891">
    <property type="term" value="C:phagocytic cup"/>
    <property type="evidence" value="ECO:0007669"/>
    <property type="project" value="UniProtKB-SubCell"/>
</dbReference>
<protein>
    <recommendedName>
        <fullName evidence="33">Dynamin-2</fullName>
        <ecNumber evidence="8">3.6.5.5</ecNumber>
    </recommendedName>
</protein>
<evidence type="ECO:0000259" key="37">
    <source>
        <dbReference type="PROSITE" id="PS51388"/>
    </source>
</evidence>
<dbReference type="InterPro" id="IPR019762">
    <property type="entry name" value="Dynamin_GTPase_CS"/>
</dbReference>
<dbReference type="CTD" id="559334"/>
<dbReference type="InterPro" id="IPR003130">
    <property type="entry name" value="GED"/>
</dbReference>
<evidence type="ECO:0000256" key="33">
    <source>
        <dbReference type="ARBA" id="ARBA00073712"/>
    </source>
</evidence>
<dbReference type="InterPro" id="IPR027417">
    <property type="entry name" value="P-loop_NTPase"/>
</dbReference>
<evidence type="ECO:0000256" key="27">
    <source>
        <dbReference type="ARBA" id="ARBA00023329"/>
    </source>
</evidence>
<dbReference type="GO" id="GO:0030496">
    <property type="term" value="C:midbody"/>
    <property type="evidence" value="ECO:0007669"/>
    <property type="project" value="UniProtKB-SubCell"/>
</dbReference>
<evidence type="ECO:0000313" key="40">
    <source>
        <dbReference type="Ensembl" id="ENSDARP00000135475"/>
    </source>
</evidence>
<reference evidence="40 41" key="1">
    <citation type="journal article" date="2013" name="Nature">
        <title>The zebrafish reference genome sequence and its relationship to the human genome.</title>
        <authorList>
            <consortium name="Genome Reference Consortium Zebrafish"/>
            <person name="Howe K."/>
            <person name="Clark M.D."/>
            <person name="Torroja C.F."/>
            <person name="Torrance J."/>
            <person name="Berthelot C."/>
            <person name="Muffato M."/>
            <person name="Collins J.E."/>
            <person name="Humphray S."/>
            <person name="McLaren K."/>
            <person name="Matthews L."/>
            <person name="McLaren S."/>
            <person name="Sealy I."/>
            <person name="Caccamo M."/>
            <person name="Churcher C."/>
            <person name="Scott C."/>
            <person name="Barrett J.C."/>
            <person name="Koch R."/>
            <person name="Rauch G.J."/>
            <person name="White S."/>
            <person name="Chow W."/>
            <person name="Kilian B."/>
            <person name="Quintais L.T."/>
            <person name="Guerra-Assuncao J.A."/>
            <person name="Zhou Y."/>
            <person name="Gu Y."/>
            <person name="Yen J."/>
            <person name="Vogel J.H."/>
            <person name="Eyre T."/>
            <person name="Redmond S."/>
            <person name="Banerjee R."/>
            <person name="Chi J."/>
            <person name="Fu B."/>
            <person name="Langley E."/>
            <person name="Maguire S.F."/>
            <person name="Laird G.K."/>
            <person name="Lloyd D."/>
            <person name="Kenyon E."/>
            <person name="Donaldson S."/>
            <person name="Sehra H."/>
            <person name="Almeida-King J."/>
            <person name="Loveland J."/>
            <person name="Trevanion S."/>
            <person name="Jones M."/>
            <person name="Quail M."/>
            <person name="Willey D."/>
            <person name="Hunt A."/>
            <person name="Burton J."/>
            <person name="Sims S."/>
            <person name="McLay K."/>
            <person name="Plumb B."/>
            <person name="Davis J."/>
            <person name="Clee C."/>
            <person name="Oliver K."/>
            <person name="Clark R."/>
            <person name="Riddle C."/>
            <person name="Elliot D."/>
            <person name="Eliott D."/>
            <person name="Threadgold G."/>
            <person name="Harden G."/>
            <person name="Ware D."/>
            <person name="Begum S."/>
            <person name="Mortimore B."/>
            <person name="Mortimer B."/>
            <person name="Kerry G."/>
            <person name="Heath P."/>
            <person name="Phillimore B."/>
            <person name="Tracey A."/>
            <person name="Corby N."/>
            <person name="Dunn M."/>
            <person name="Johnson C."/>
            <person name="Wood J."/>
            <person name="Clark S."/>
            <person name="Pelan S."/>
            <person name="Griffiths G."/>
            <person name="Smith M."/>
            <person name="Glithero R."/>
            <person name="Howden P."/>
            <person name="Barker N."/>
            <person name="Lloyd C."/>
            <person name="Stevens C."/>
            <person name="Harley J."/>
            <person name="Holt K."/>
            <person name="Panagiotidis G."/>
            <person name="Lovell J."/>
            <person name="Beasley H."/>
            <person name="Henderson C."/>
            <person name="Gordon D."/>
            <person name="Auger K."/>
            <person name="Wright D."/>
            <person name="Collins J."/>
            <person name="Raisen C."/>
            <person name="Dyer L."/>
            <person name="Leung K."/>
            <person name="Robertson L."/>
            <person name="Ambridge K."/>
            <person name="Leongamornlert D."/>
            <person name="McGuire S."/>
            <person name="Gilderthorp R."/>
            <person name="Griffiths C."/>
            <person name="Manthravadi D."/>
            <person name="Nichol S."/>
            <person name="Barker G."/>
            <person name="Whitehead S."/>
            <person name="Kay M."/>
            <person name="Brown J."/>
            <person name="Murnane C."/>
            <person name="Gray E."/>
            <person name="Humphries M."/>
            <person name="Sycamore N."/>
            <person name="Barker D."/>
            <person name="Saunders D."/>
            <person name="Wallis J."/>
            <person name="Babbage A."/>
            <person name="Hammond S."/>
            <person name="Mashreghi-Mohammadi M."/>
            <person name="Barr L."/>
            <person name="Martin S."/>
            <person name="Wray P."/>
            <person name="Ellington A."/>
            <person name="Matthews N."/>
            <person name="Ellwood M."/>
            <person name="Woodmansey R."/>
            <person name="Clark G."/>
            <person name="Cooper J."/>
            <person name="Cooper J."/>
            <person name="Tromans A."/>
            <person name="Grafham D."/>
            <person name="Skuce C."/>
            <person name="Pandian R."/>
            <person name="Andrews R."/>
            <person name="Harrison E."/>
            <person name="Kimberley A."/>
            <person name="Garnett J."/>
            <person name="Fosker N."/>
            <person name="Hall R."/>
            <person name="Garner P."/>
            <person name="Kelly D."/>
            <person name="Bird C."/>
            <person name="Palmer S."/>
            <person name="Gehring I."/>
            <person name="Berger A."/>
            <person name="Dooley C.M."/>
            <person name="Ersan-Urun Z."/>
            <person name="Eser C."/>
            <person name="Geiger H."/>
            <person name="Geisler M."/>
            <person name="Karotki L."/>
            <person name="Kirn A."/>
            <person name="Konantz J."/>
            <person name="Konantz M."/>
            <person name="Oberlander M."/>
            <person name="Rudolph-Geiger S."/>
            <person name="Teucke M."/>
            <person name="Lanz C."/>
            <person name="Raddatz G."/>
            <person name="Osoegawa K."/>
            <person name="Zhu B."/>
            <person name="Rapp A."/>
            <person name="Widaa S."/>
            <person name="Langford C."/>
            <person name="Yang F."/>
            <person name="Schuster S.C."/>
            <person name="Carter N.P."/>
            <person name="Harrow J."/>
            <person name="Ning Z."/>
            <person name="Herrero J."/>
            <person name="Searle S.M."/>
            <person name="Enright A."/>
            <person name="Geisler R."/>
            <person name="Plasterk R.H."/>
            <person name="Lee C."/>
            <person name="Westerfield M."/>
            <person name="de Jong P.J."/>
            <person name="Zon L.I."/>
            <person name="Postlethwait J.H."/>
            <person name="Nusslein-Volhard C."/>
            <person name="Hubbard T.J."/>
            <person name="Roest Crollius H."/>
            <person name="Rogers J."/>
            <person name="Stemple D.L."/>
        </authorList>
    </citation>
    <scope>NUCLEOTIDE SEQUENCE [LARGE SCALE GENOMIC DNA]</scope>
    <source>
        <strain evidence="40">Tuebingen</strain>
    </source>
</reference>
<proteinExistence type="evidence at protein level"/>
<dbReference type="EC" id="3.6.5.5" evidence="8"/>
<evidence type="ECO:0000256" key="2">
    <source>
        <dbReference type="ARBA" id="ARBA00004132"/>
    </source>
</evidence>
<dbReference type="InterPro" id="IPR020850">
    <property type="entry name" value="GED_dom"/>
</dbReference>
<evidence type="ECO:0000256" key="24">
    <source>
        <dbReference type="ARBA" id="ARBA00023176"/>
    </source>
</evidence>
<evidence type="ECO:0000256" key="9">
    <source>
        <dbReference type="ARBA" id="ARBA00022490"/>
    </source>
</evidence>
<dbReference type="InterPro" id="IPR000375">
    <property type="entry name" value="Dynamin_stalk"/>
</dbReference>
<accession>A0A8M2BBJ5</accession>
<dbReference type="SMART" id="SM00233">
    <property type="entry name" value="PH"/>
    <property type="match status" value="1"/>
</dbReference>
<keyword evidence="20" id="KW-0770">Synapse</keyword>
<keyword evidence="24" id="KW-0168">Coated pit</keyword>
<dbReference type="GO" id="GO:0003924">
    <property type="term" value="F:GTPase activity"/>
    <property type="evidence" value="ECO:0007669"/>
    <property type="project" value="InterPro"/>
</dbReference>
<dbReference type="EMBL" id="KC968470">
    <property type="protein sequence ID" value="AGT55820.1"/>
    <property type="molecule type" value="mRNA"/>
</dbReference>
<dbReference type="SUPFAM" id="SSF52540">
    <property type="entry name" value="P-loop containing nucleoside triphosphate hydrolases"/>
    <property type="match status" value="1"/>
</dbReference>
<dbReference type="InterPro" id="IPR030381">
    <property type="entry name" value="G_DYNAMIN_dom"/>
</dbReference>
<dbReference type="GO" id="GO:0055037">
    <property type="term" value="C:recycling endosome"/>
    <property type="evidence" value="ECO:0007669"/>
    <property type="project" value="UniProtKB-SubCell"/>
</dbReference>
<comment type="catalytic activity">
    <reaction evidence="31">
        <text>GTP + H2O = GDP + phosphate + H(+)</text>
        <dbReference type="Rhea" id="RHEA:19669"/>
        <dbReference type="ChEBI" id="CHEBI:15377"/>
        <dbReference type="ChEBI" id="CHEBI:15378"/>
        <dbReference type="ChEBI" id="CHEBI:37565"/>
        <dbReference type="ChEBI" id="CHEBI:43474"/>
        <dbReference type="ChEBI" id="CHEBI:58189"/>
        <dbReference type="EC" id="3.6.5.5"/>
    </reaction>
    <physiologicalReaction direction="left-to-right" evidence="31">
        <dbReference type="Rhea" id="RHEA:19670"/>
    </physiologicalReaction>
</comment>
<dbReference type="GeneID" id="559334"/>
<organism evidence="39">
    <name type="scientific">Danio rerio</name>
    <name type="common">Zebrafish</name>
    <name type="synonym">Brachydanio rerio</name>
    <dbReference type="NCBI Taxonomy" id="7955"/>
    <lineage>
        <taxon>Eukaryota</taxon>
        <taxon>Metazoa</taxon>
        <taxon>Chordata</taxon>
        <taxon>Craniata</taxon>
        <taxon>Vertebrata</taxon>
        <taxon>Euteleostomi</taxon>
        <taxon>Actinopterygii</taxon>
        <taxon>Neopterygii</taxon>
        <taxon>Teleostei</taxon>
        <taxon>Ostariophysi</taxon>
        <taxon>Cypriniformes</taxon>
        <taxon>Danionidae</taxon>
        <taxon>Danioninae</taxon>
        <taxon>Danio</taxon>
    </lineage>
</organism>
<evidence type="ECO:0000313" key="39">
    <source>
        <dbReference type="EMBL" id="AGT55820.1"/>
    </source>
</evidence>
<evidence type="ECO:0000313" key="42">
    <source>
        <dbReference type="RefSeq" id="XP_005164300.1"/>
    </source>
</evidence>
<evidence type="ECO:0000256" key="22">
    <source>
        <dbReference type="ARBA" id="ARBA00023136"/>
    </source>
</evidence>
<evidence type="ECO:0000256" key="13">
    <source>
        <dbReference type="ARBA" id="ARBA00022701"/>
    </source>
</evidence>
<keyword evidence="22" id="KW-0472">Membrane</keyword>
<sequence>MGNRGMEELIPLINKLQDAFSSIGQSCNLDLPQIAVVGGQSAGKSSVLENFVGRDFLPRGSGIVTRRPLILQLVNNKAEYAEFLHCKGRKFVDFDEVRQEIEAETDRITGSNKGISPIPINLRVYSPNVLNLTLIDLPGMTKVAVGDQPPDIEHQIRDMIMQFITRESCLILAVTPANMDLANSDALKVAKEVDPQGLRTIGVITKLDLMDEGTDARDILENKLLPLRRGYIGVVNRSQKDIDGRKDIRAALAAERKFFLSHPSYRHMAERMGTPHLQKALNQQLTNHIRDTLPGLRSKLQSQLLSLEKEVEEYKNFRPDDPTRKTKALLQMVQQFGVDFEKCIEGSGDQVDTAELSGGARINRIFHERFPFELVKIVFDEKELRREISHAIKNVHGVRTGLFTPDLAFEAIVKKQIIKLKEPCLKCIDLVIQELINTFRQCTNKLSSYPRLREETERIVTTYVREREGKTKDQVLLLIDTELSYINTNHEDFIGFANAQQRNIVNKKRAIPNQVIRKGWLTLNISIMKGGSKEYWFVLTAESLSWYKDEEEKEKKYMLPLDNLKLRDVEKGFMSTKHIFAIFNTEQRNVYKDLRQIELACDSQEDMDSWKASFLRAGVYPEKDQVESEEAAPADSFSMDPQLERQVETIRNLVDSYIGIVNKTIRDLMPKTIMHLMINSAKDFIHSELLAYLYSSGDQNSLMEESADQAQRRDEMLRMYHAIKEALSIIGDISTSTISTPVPPPVNDSWIPETSPTPQRRPPTSAPPPNRPPAVRGPTPGPPPLNPTPSFAAPPIPSRPGQPMNAFGNSSQDPFSAPPQIPSRPARIPPGVPSRRPPGAPNRPTIIRPAEPSLLD</sequence>
<dbReference type="GO" id="GO:0005525">
    <property type="term" value="F:GTP binding"/>
    <property type="evidence" value="ECO:0007669"/>
    <property type="project" value="UniProtKB-KW"/>
</dbReference>
<dbReference type="Proteomes" id="UP000000437">
    <property type="component" value="Chromosome 3"/>
</dbReference>
<dbReference type="PANTHER" id="PTHR11566:SF23">
    <property type="entry name" value="DYNAMIN-2"/>
    <property type="match status" value="1"/>
</dbReference>
<dbReference type="AlphaFoldDB" id="T1SXK0"/>
<evidence type="ECO:0000256" key="20">
    <source>
        <dbReference type="ARBA" id="ARBA00023018"/>
    </source>
</evidence>
<evidence type="ECO:0000256" key="12">
    <source>
        <dbReference type="ARBA" id="ARBA00022599"/>
    </source>
</evidence>
<evidence type="ECO:0007829" key="44">
    <source>
        <dbReference type="PeptideAtlas" id="T1SXK0"/>
    </source>
</evidence>
<dbReference type="CDD" id="cd01256">
    <property type="entry name" value="PH_dynamin"/>
    <property type="match status" value="1"/>
</dbReference>
<evidence type="ECO:0000256" key="6">
    <source>
        <dbReference type="ARBA" id="ARBA00004231"/>
    </source>
</evidence>
<dbReference type="ZFIN" id="ZDB-GENE-050913-84">
    <property type="gene designation" value="dnm2a"/>
</dbReference>
<dbReference type="PRINTS" id="PR00195">
    <property type="entry name" value="DYNAMIN"/>
</dbReference>
<dbReference type="Gene3D" id="1.20.120.1240">
    <property type="entry name" value="Dynamin, middle domain"/>
    <property type="match status" value="1"/>
</dbReference>
<dbReference type="InterPro" id="IPR001849">
    <property type="entry name" value="PH_domain"/>
</dbReference>
<evidence type="ECO:0000256" key="10">
    <source>
        <dbReference type="ARBA" id="ARBA00022553"/>
    </source>
</evidence>
<evidence type="ECO:0000256" key="34">
    <source>
        <dbReference type="RuleBase" id="RU003932"/>
    </source>
</evidence>
<dbReference type="Pfam" id="PF02212">
    <property type="entry name" value="GED"/>
    <property type="match status" value="1"/>
</dbReference>
<dbReference type="PANTHER" id="PTHR11566">
    <property type="entry name" value="DYNAMIN"/>
    <property type="match status" value="1"/>
</dbReference>
<evidence type="ECO:0000256" key="17">
    <source>
        <dbReference type="ARBA" id="ARBA00022907"/>
    </source>
</evidence>
<dbReference type="RefSeq" id="XP_005164300.1">
    <property type="nucleotide sequence ID" value="XM_005164243.5"/>
</dbReference>
<dbReference type="Gene3D" id="2.30.29.30">
    <property type="entry name" value="Pleckstrin-homology domain (PH domain)/Phosphotyrosine-binding domain (PTB)"/>
    <property type="match status" value="1"/>
</dbReference>
<evidence type="ECO:0000256" key="11">
    <source>
        <dbReference type="ARBA" id="ARBA00022583"/>
    </source>
</evidence>
<evidence type="ECO:0000256" key="5">
    <source>
        <dbReference type="ARBA" id="ARBA00004214"/>
    </source>
</evidence>
<keyword evidence="21 34" id="KW-0342">GTP-binding</keyword>
<keyword evidence="18" id="KW-0965">Cell junction</keyword>
<dbReference type="GO" id="GO:0030136">
    <property type="term" value="C:clathrin-coated vesicle"/>
    <property type="evidence" value="ECO:0007669"/>
    <property type="project" value="UniProtKB-SubCell"/>
</dbReference>
<evidence type="ECO:0000256" key="18">
    <source>
        <dbReference type="ARBA" id="ARBA00022949"/>
    </source>
</evidence>
<evidence type="ECO:0000256" key="16">
    <source>
        <dbReference type="ARBA" id="ARBA00022801"/>
    </source>
</evidence>
<dbReference type="InterPro" id="IPR022812">
    <property type="entry name" value="Dynamin"/>
</dbReference>
<dbReference type="EMBL" id="BX088529">
    <property type="status" value="NOT_ANNOTATED_CDS"/>
    <property type="molecule type" value="Genomic_DNA"/>
</dbReference>
<evidence type="ECO:0000256" key="14">
    <source>
        <dbReference type="ARBA" id="ARBA00022741"/>
    </source>
</evidence>
<dbReference type="Pfam" id="PF01031">
    <property type="entry name" value="Dynamin_M"/>
    <property type="match status" value="1"/>
</dbReference>
<evidence type="ECO:0000256" key="3">
    <source>
        <dbReference type="ARBA" id="ARBA00004172"/>
    </source>
</evidence>
<evidence type="ECO:0000256" key="31">
    <source>
        <dbReference type="ARBA" id="ARBA00050873"/>
    </source>
</evidence>
<keyword evidence="17" id="KW-0581">Phagocytosis</keyword>
<evidence type="ECO:0000256" key="23">
    <source>
        <dbReference type="ARBA" id="ARBA00023175"/>
    </source>
</evidence>
<evidence type="ECO:0000256" key="32">
    <source>
        <dbReference type="ARBA" id="ARBA00060447"/>
    </source>
</evidence>
<feature type="compositionally biased region" description="Pro residues" evidence="35">
    <location>
        <begin position="759"/>
        <end position="772"/>
    </location>
</feature>